<dbReference type="GO" id="GO:0005737">
    <property type="term" value="C:cytoplasm"/>
    <property type="evidence" value="ECO:0007669"/>
    <property type="project" value="TreeGrafter"/>
</dbReference>
<evidence type="ECO:0000256" key="11">
    <source>
        <dbReference type="RuleBase" id="RU000304"/>
    </source>
</evidence>
<evidence type="ECO:0000256" key="2">
    <source>
        <dbReference type="ARBA" id="ARBA00012513"/>
    </source>
</evidence>
<keyword evidence="14" id="KW-1185">Reference proteome</keyword>
<keyword evidence="7 10" id="KW-0067">ATP-binding</keyword>
<sequence length="385" mass="43534">MDFLRAQEEAAKRKRDADEMYQSVVRNCQRAGTAVPPYDFLELIGKGAFGRVYKARSQSTGDLVAIKITNIDEEDFRAEYDRMDETIRDFRKEVSILQQLKDSKTKNVNVIHDAFDLHSQLWIVADYCTGGSIRTLMRPFQREKLGLEEKYIIPIARELLVALKGMHDIGIIHRDVKCANVYVTEDGEIQLGDFGIVGVLEDGVSSKRKTIVGTPHWMPKEIVDVMTGVTTEEKPYGTEIDIWSFGCTVYEMAAGHPPYHDVGLGQRLARKLERAPRLEDDAFSKDLKDLVAFCLNPDQQARPSAEAILQHPYIAGTSKRYPTSNLVKLIENFKVWEYGGGSRSSLWMAGPTDLQYTDIDEDDDSEDDAHSSDGWNFSTSESFDE</sequence>
<dbReference type="SUPFAM" id="SSF56112">
    <property type="entry name" value="Protein kinase-like (PK-like)"/>
    <property type="match status" value="1"/>
</dbReference>
<feature type="region of interest" description="Disordered" evidence="12">
    <location>
        <begin position="357"/>
        <end position="385"/>
    </location>
</feature>
<dbReference type="Proteomes" id="UP000504637">
    <property type="component" value="Unplaced"/>
</dbReference>
<feature type="binding site" evidence="10">
    <location>
        <position position="67"/>
    </location>
    <ligand>
        <name>ATP</name>
        <dbReference type="ChEBI" id="CHEBI:30616"/>
    </ligand>
</feature>
<gene>
    <name evidence="15" type="ORF">K489DRAFT_326786</name>
</gene>
<reference evidence="15" key="2">
    <citation type="submission" date="2020-04" db="EMBL/GenBank/DDBJ databases">
        <authorList>
            <consortium name="NCBI Genome Project"/>
        </authorList>
    </citation>
    <scope>NUCLEOTIDE SEQUENCE</scope>
    <source>
        <strain evidence="15">CBS 342.82</strain>
    </source>
</reference>
<evidence type="ECO:0000313" key="14">
    <source>
        <dbReference type="Proteomes" id="UP000504637"/>
    </source>
</evidence>
<evidence type="ECO:0000256" key="8">
    <source>
        <dbReference type="ARBA" id="ARBA00047899"/>
    </source>
</evidence>
<dbReference type="EC" id="2.7.11.1" evidence="2"/>
<dbReference type="InterPro" id="IPR000719">
    <property type="entry name" value="Prot_kinase_dom"/>
</dbReference>
<dbReference type="Gene3D" id="1.10.510.10">
    <property type="entry name" value="Transferase(Phosphotransferase) domain 1"/>
    <property type="match status" value="1"/>
</dbReference>
<dbReference type="Pfam" id="PF00069">
    <property type="entry name" value="Pkinase"/>
    <property type="match status" value="1"/>
</dbReference>
<feature type="compositionally biased region" description="Acidic residues" evidence="12">
    <location>
        <begin position="358"/>
        <end position="367"/>
    </location>
</feature>
<feature type="compositionally biased region" description="Polar residues" evidence="12">
    <location>
        <begin position="374"/>
        <end position="385"/>
    </location>
</feature>
<comment type="catalytic activity">
    <reaction evidence="9">
        <text>L-seryl-[protein] + ATP = O-phospho-L-seryl-[protein] + ADP + H(+)</text>
        <dbReference type="Rhea" id="RHEA:17989"/>
        <dbReference type="Rhea" id="RHEA-COMP:9863"/>
        <dbReference type="Rhea" id="RHEA-COMP:11604"/>
        <dbReference type="ChEBI" id="CHEBI:15378"/>
        <dbReference type="ChEBI" id="CHEBI:29999"/>
        <dbReference type="ChEBI" id="CHEBI:30616"/>
        <dbReference type="ChEBI" id="CHEBI:83421"/>
        <dbReference type="ChEBI" id="CHEBI:456216"/>
        <dbReference type="EC" id="2.7.11.1"/>
    </reaction>
</comment>
<keyword evidence="5 10" id="KW-0547">Nucleotide-binding</keyword>
<accession>A0A6J3LTA4</accession>
<evidence type="ECO:0000256" key="12">
    <source>
        <dbReference type="SAM" id="MobiDB-lite"/>
    </source>
</evidence>
<keyword evidence="6" id="KW-0418">Kinase</keyword>
<evidence type="ECO:0000256" key="3">
    <source>
        <dbReference type="ARBA" id="ARBA00022527"/>
    </source>
</evidence>
<feature type="domain" description="Protein kinase" evidence="13">
    <location>
        <begin position="38"/>
        <end position="314"/>
    </location>
</feature>
<dbReference type="PROSITE" id="PS50011">
    <property type="entry name" value="PROTEIN_KINASE_DOM"/>
    <property type="match status" value="1"/>
</dbReference>
<organism evidence="15">
    <name type="scientific">Dissoconium aciculare CBS 342.82</name>
    <dbReference type="NCBI Taxonomy" id="1314786"/>
    <lineage>
        <taxon>Eukaryota</taxon>
        <taxon>Fungi</taxon>
        <taxon>Dikarya</taxon>
        <taxon>Ascomycota</taxon>
        <taxon>Pezizomycotina</taxon>
        <taxon>Dothideomycetes</taxon>
        <taxon>Dothideomycetidae</taxon>
        <taxon>Mycosphaerellales</taxon>
        <taxon>Dissoconiaceae</taxon>
        <taxon>Dissoconium</taxon>
    </lineage>
</organism>
<comment type="catalytic activity">
    <reaction evidence="8">
        <text>L-threonyl-[protein] + ATP = O-phospho-L-threonyl-[protein] + ADP + H(+)</text>
        <dbReference type="Rhea" id="RHEA:46608"/>
        <dbReference type="Rhea" id="RHEA-COMP:11060"/>
        <dbReference type="Rhea" id="RHEA-COMP:11605"/>
        <dbReference type="ChEBI" id="CHEBI:15378"/>
        <dbReference type="ChEBI" id="CHEBI:30013"/>
        <dbReference type="ChEBI" id="CHEBI:30616"/>
        <dbReference type="ChEBI" id="CHEBI:61977"/>
        <dbReference type="ChEBI" id="CHEBI:456216"/>
        <dbReference type="EC" id="2.7.11.1"/>
    </reaction>
</comment>
<comment type="similarity">
    <text evidence="1">Belongs to the protein kinase superfamily. STE Ser/Thr protein kinase family. STE20 subfamily.</text>
</comment>
<evidence type="ECO:0000256" key="1">
    <source>
        <dbReference type="ARBA" id="ARBA00008874"/>
    </source>
</evidence>
<feature type="non-terminal residue" evidence="15">
    <location>
        <position position="385"/>
    </location>
</feature>
<dbReference type="InterPro" id="IPR008271">
    <property type="entry name" value="Ser/Thr_kinase_AS"/>
</dbReference>
<keyword evidence="4" id="KW-0808">Transferase</keyword>
<evidence type="ECO:0000256" key="10">
    <source>
        <dbReference type="PROSITE-ProRule" id="PRU10141"/>
    </source>
</evidence>
<evidence type="ECO:0000256" key="4">
    <source>
        <dbReference type="ARBA" id="ARBA00022679"/>
    </source>
</evidence>
<dbReference type="InterPro" id="IPR011009">
    <property type="entry name" value="Kinase-like_dom_sf"/>
</dbReference>
<dbReference type="PANTHER" id="PTHR48012:SF10">
    <property type="entry name" value="FI20177P1"/>
    <property type="match status" value="1"/>
</dbReference>
<name>A0A6J3LTA4_9PEZI</name>
<dbReference type="PANTHER" id="PTHR48012">
    <property type="entry name" value="STERILE20-LIKE KINASE, ISOFORM B-RELATED"/>
    <property type="match status" value="1"/>
</dbReference>
<dbReference type="GO" id="GO:0004674">
    <property type="term" value="F:protein serine/threonine kinase activity"/>
    <property type="evidence" value="ECO:0007669"/>
    <property type="project" value="UniProtKB-KW"/>
</dbReference>
<dbReference type="AlphaFoldDB" id="A0A6J3LTA4"/>
<protein>
    <recommendedName>
        <fullName evidence="2">non-specific serine/threonine protein kinase</fullName>
        <ecNumber evidence="2">2.7.11.1</ecNumber>
    </recommendedName>
</protein>
<evidence type="ECO:0000256" key="7">
    <source>
        <dbReference type="ARBA" id="ARBA00022840"/>
    </source>
</evidence>
<reference evidence="15" key="1">
    <citation type="submission" date="2020-01" db="EMBL/GenBank/DDBJ databases">
        <authorList>
            <consortium name="DOE Joint Genome Institute"/>
            <person name="Haridas S."/>
            <person name="Albert R."/>
            <person name="Binder M."/>
            <person name="Bloem J."/>
            <person name="Labutti K."/>
            <person name="Salamov A."/>
            <person name="Andreopoulos B."/>
            <person name="Baker S.E."/>
            <person name="Barry K."/>
            <person name="Bills G."/>
            <person name="Bluhm B.H."/>
            <person name="Cannon C."/>
            <person name="Castanera R."/>
            <person name="Culley D.E."/>
            <person name="Daum C."/>
            <person name="Ezra D."/>
            <person name="Gonzalez J.B."/>
            <person name="Henrissat B."/>
            <person name="Kuo A."/>
            <person name="Liang C."/>
            <person name="Lipzen A."/>
            <person name="Lutzoni F."/>
            <person name="Magnuson J."/>
            <person name="Mondo S."/>
            <person name="Nolan M."/>
            <person name="Ohm R."/>
            <person name="Pangilinan J."/>
            <person name="Park H.-J."/>
            <person name="Ramirez L."/>
            <person name="Alfaro M."/>
            <person name="Sun H."/>
            <person name="Tritt A."/>
            <person name="Yoshinaga Y."/>
            <person name="Zwiers L.-H."/>
            <person name="Turgeon B.G."/>
            <person name="Goodwin S.B."/>
            <person name="Spatafora J.W."/>
            <person name="Crous P.W."/>
            <person name="Grigoriev I.V."/>
        </authorList>
    </citation>
    <scope>NUCLEOTIDE SEQUENCE</scope>
    <source>
        <strain evidence="15">CBS 342.82</strain>
    </source>
</reference>
<evidence type="ECO:0000313" key="15">
    <source>
        <dbReference type="RefSeq" id="XP_033456046.1"/>
    </source>
</evidence>
<dbReference type="SMART" id="SM00220">
    <property type="entry name" value="S_TKc"/>
    <property type="match status" value="1"/>
</dbReference>
<evidence type="ECO:0000259" key="13">
    <source>
        <dbReference type="PROSITE" id="PS50011"/>
    </source>
</evidence>
<proteinExistence type="inferred from homology"/>
<evidence type="ECO:0000256" key="6">
    <source>
        <dbReference type="ARBA" id="ARBA00022777"/>
    </source>
</evidence>
<evidence type="ECO:0000256" key="9">
    <source>
        <dbReference type="ARBA" id="ARBA00048679"/>
    </source>
</evidence>
<dbReference type="InterPro" id="IPR050629">
    <property type="entry name" value="STE20/SPS1-PAK"/>
</dbReference>
<dbReference type="PROSITE" id="PS00107">
    <property type="entry name" value="PROTEIN_KINASE_ATP"/>
    <property type="match status" value="1"/>
</dbReference>
<dbReference type="GeneID" id="54359734"/>
<reference evidence="15" key="3">
    <citation type="submission" date="2025-08" db="UniProtKB">
        <authorList>
            <consortium name="RefSeq"/>
        </authorList>
    </citation>
    <scope>IDENTIFICATION</scope>
    <source>
        <strain evidence="15">CBS 342.82</strain>
    </source>
</reference>
<dbReference type="InterPro" id="IPR017441">
    <property type="entry name" value="Protein_kinase_ATP_BS"/>
</dbReference>
<evidence type="ECO:0000256" key="5">
    <source>
        <dbReference type="ARBA" id="ARBA00022741"/>
    </source>
</evidence>
<dbReference type="RefSeq" id="XP_033456046.1">
    <property type="nucleotide sequence ID" value="XM_033601934.1"/>
</dbReference>
<dbReference type="GO" id="GO:0005524">
    <property type="term" value="F:ATP binding"/>
    <property type="evidence" value="ECO:0007669"/>
    <property type="project" value="UniProtKB-UniRule"/>
</dbReference>
<dbReference type="OrthoDB" id="248923at2759"/>
<dbReference type="PROSITE" id="PS00108">
    <property type="entry name" value="PROTEIN_KINASE_ST"/>
    <property type="match status" value="1"/>
</dbReference>
<keyword evidence="3 11" id="KW-0723">Serine/threonine-protein kinase</keyword>